<accession>A0A317ZH23</accession>
<dbReference type="SUPFAM" id="SSF56059">
    <property type="entry name" value="Glutathione synthetase ATP-binding domain-like"/>
    <property type="match status" value="1"/>
</dbReference>
<dbReference type="AlphaFoldDB" id="A0A317ZH23"/>
<feature type="domain" description="Alpha-L-glutamate ligase-related protein ATP-grasp" evidence="2">
    <location>
        <begin position="143"/>
        <end position="386"/>
    </location>
</feature>
<dbReference type="InterPro" id="IPR039523">
    <property type="entry name" value="RimK-rel_E_lig_ATP-grasp"/>
</dbReference>
<dbReference type="Pfam" id="PF14397">
    <property type="entry name" value="ATPgrasp_ST"/>
    <property type="match status" value="1"/>
</dbReference>
<dbReference type="InParanoid" id="A0A317ZH23"/>
<keyword evidence="4" id="KW-1185">Reference proteome</keyword>
<proteinExistence type="predicted"/>
<dbReference type="EMBL" id="QHJQ01000004">
    <property type="protein sequence ID" value="PXA04222.1"/>
    <property type="molecule type" value="Genomic_DNA"/>
</dbReference>
<protein>
    <recommendedName>
        <fullName evidence="2">Alpha-L-glutamate ligase-related protein ATP-grasp domain-containing protein</fullName>
    </recommendedName>
</protein>
<keyword evidence="1" id="KW-1133">Transmembrane helix</keyword>
<evidence type="ECO:0000259" key="2">
    <source>
        <dbReference type="Pfam" id="PF14397"/>
    </source>
</evidence>
<keyword evidence="1" id="KW-0812">Transmembrane</keyword>
<name>A0A317ZH23_9BACT</name>
<feature type="transmembrane region" description="Helical" evidence="1">
    <location>
        <begin position="12"/>
        <end position="30"/>
    </location>
</feature>
<reference evidence="3 4" key="1">
    <citation type="submission" date="2018-05" db="EMBL/GenBank/DDBJ databases">
        <title>Coraliomargarita sinensis sp. nov., isolated from a marine solar saltern.</title>
        <authorList>
            <person name="Zhou L.Y."/>
        </authorList>
    </citation>
    <scope>NUCLEOTIDE SEQUENCE [LARGE SCALE GENOMIC DNA]</scope>
    <source>
        <strain evidence="3 4">WN38</strain>
    </source>
</reference>
<comment type="caution">
    <text evidence="3">The sequence shown here is derived from an EMBL/GenBank/DDBJ whole genome shotgun (WGS) entry which is preliminary data.</text>
</comment>
<organism evidence="3 4">
    <name type="scientific">Coraliomargarita sinensis</name>
    <dbReference type="NCBI Taxonomy" id="2174842"/>
    <lineage>
        <taxon>Bacteria</taxon>
        <taxon>Pseudomonadati</taxon>
        <taxon>Verrucomicrobiota</taxon>
        <taxon>Opitutia</taxon>
        <taxon>Puniceicoccales</taxon>
        <taxon>Coraliomargaritaceae</taxon>
        <taxon>Coraliomargarita</taxon>
    </lineage>
</organism>
<evidence type="ECO:0000313" key="3">
    <source>
        <dbReference type="EMBL" id="PXA04222.1"/>
    </source>
</evidence>
<keyword evidence="1" id="KW-0472">Membrane</keyword>
<evidence type="ECO:0000313" key="4">
    <source>
        <dbReference type="Proteomes" id="UP000247099"/>
    </source>
</evidence>
<dbReference type="Proteomes" id="UP000247099">
    <property type="component" value="Unassembled WGS sequence"/>
</dbReference>
<sequence length="419" mass="48017">MMQYYSNPRMDRFLNFYCPLVVAWFPWYWFSGDVAHLRRMAGKIQWNNAEGGIKKSILLVKTLVWPLHALPSIFLVYYSQKSNALRVSGRSGIRQLKELFYFTYCWGFAPQDYYERRMYVEELSSTLPFFLSERELTVLSVWINDRWDETIVNNKALFADSSRKMGLPIPEEFAQFKDGQILIPVDGQVSLPGKSLYLKPVSESVGRGIERWTYESSNKAWCFGNEELNDKELIDHAIELSRKDIYVLQEMLSNHPSIECFSEGGLITFRVVTIGGYEKEPEILAAYMSVPMGNAIANHEKYGGLRIEIDLQTNRLKKAFAKQPRPAIYTTHPVTGVQIEGARIEEWSGIAKLASRAQRAFPGVFLIGWDVALAPDGPKLLEGNTLSGSFQGFFHGRTTYPERYLNEYRRKTNDAGSTQ</sequence>
<gene>
    <name evidence="3" type="ORF">DDZ13_06695</name>
</gene>
<evidence type="ECO:0000256" key="1">
    <source>
        <dbReference type="SAM" id="Phobius"/>
    </source>
</evidence>